<gene>
    <name evidence="2" type="ORF">GHK53_05695</name>
</gene>
<evidence type="ECO:0000313" key="3">
    <source>
        <dbReference type="Proteomes" id="UP000429484"/>
    </source>
</evidence>
<protein>
    <recommendedName>
        <fullName evidence="4">DUF2946 domain-containing protein</fullName>
    </recommendedName>
</protein>
<evidence type="ECO:0008006" key="4">
    <source>
        <dbReference type="Google" id="ProtNLM"/>
    </source>
</evidence>
<accession>A0A220MUE7</accession>
<organism evidence="2 3">
    <name type="scientific">Rhizobium meliloti</name>
    <name type="common">Ensifer meliloti</name>
    <name type="synonym">Sinorhizobium meliloti</name>
    <dbReference type="NCBI Taxonomy" id="382"/>
    <lineage>
        <taxon>Bacteria</taxon>
        <taxon>Pseudomonadati</taxon>
        <taxon>Pseudomonadota</taxon>
        <taxon>Alphaproteobacteria</taxon>
        <taxon>Hyphomicrobiales</taxon>
        <taxon>Rhizobiaceae</taxon>
        <taxon>Sinorhizobium/Ensifer group</taxon>
        <taxon>Sinorhizobium</taxon>
    </lineage>
</organism>
<dbReference type="KEGG" id="smer:DU99_03065"/>
<sequence length="125" mass="13350">MGMLRITTQKLLILFRLVIFVSLAVYALPSSSAAMHSGWSKSEIAQSSDHHDMASGVHSHGDQDSSAEGDQKPAKQQCCKDFCAGMAILAATDAIGGPRVSPVREFVDDARTTGEMPLLHRPPSA</sequence>
<reference evidence="2 3" key="1">
    <citation type="journal article" date="2013" name="Genome Biol.">
        <title>Comparative genomics of the core and accessory genomes of 48 Sinorhizobium strains comprising five genospecies.</title>
        <authorList>
            <person name="Sugawara M."/>
            <person name="Epstein B."/>
            <person name="Badgley B.D."/>
            <person name="Unno T."/>
            <person name="Xu L."/>
            <person name="Reese J."/>
            <person name="Gyaneshwar P."/>
            <person name="Denny R."/>
            <person name="Mudge J."/>
            <person name="Bharti A.K."/>
            <person name="Farmer A.D."/>
            <person name="May G.D."/>
            <person name="Woodward J.E."/>
            <person name="Medigue C."/>
            <person name="Vallenet D."/>
            <person name="Lajus A."/>
            <person name="Rouy Z."/>
            <person name="Martinez-Vaz B."/>
            <person name="Tiffin P."/>
            <person name="Young N.D."/>
            <person name="Sadowsky M.J."/>
        </authorList>
    </citation>
    <scope>NUCLEOTIDE SEQUENCE [LARGE SCALE GENOMIC DNA]</scope>
    <source>
        <strain evidence="2 3">N6B1</strain>
    </source>
</reference>
<feature type="region of interest" description="Disordered" evidence="1">
    <location>
        <begin position="31"/>
        <end position="74"/>
    </location>
</feature>
<feature type="compositionally biased region" description="Basic and acidic residues" evidence="1">
    <location>
        <begin position="48"/>
        <end position="73"/>
    </location>
</feature>
<dbReference type="EMBL" id="WISR01000057">
    <property type="protein sequence ID" value="MQW32322.1"/>
    <property type="molecule type" value="Genomic_DNA"/>
</dbReference>
<name>A0A220MUE7_RHIML</name>
<proteinExistence type="predicted"/>
<evidence type="ECO:0000256" key="1">
    <source>
        <dbReference type="SAM" id="MobiDB-lite"/>
    </source>
</evidence>
<dbReference type="OMA" id="VKQECCK"/>
<comment type="caution">
    <text evidence="2">The sequence shown here is derived from an EMBL/GenBank/DDBJ whole genome shotgun (WGS) entry which is preliminary data.</text>
</comment>
<feature type="compositionally biased region" description="Polar residues" evidence="1">
    <location>
        <begin position="31"/>
        <end position="47"/>
    </location>
</feature>
<evidence type="ECO:0000313" key="2">
    <source>
        <dbReference type="EMBL" id="MQW32322.1"/>
    </source>
</evidence>
<dbReference type="RefSeq" id="WP_010968679.1">
    <property type="nucleotide sequence ID" value="NZ_CP009144.1"/>
</dbReference>
<dbReference type="Proteomes" id="UP000429484">
    <property type="component" value="Unassembled WGS sequence"/>
</dbReference>
<dbReference type="AlphaFoldDB" id="A0A220MUE7"/>